<keyword evidence="2" id="KW-1185">Reference proteome</keyword>
<organism evidence="1 2">
    <name type="scientific">Marinobacter oulmenensis</name>
    <dbReference type="NCBI Taxonomy" id="643747"/>
    <lineage>
        <taxon>Bacteria</taxon>
        <taxon>Pseudomonadati</taxon>
        <taxon>Pseudomonadota</taxon>
        <taxon>Gammaproteobacteria</taxon>
        <taxon>Pseudomonadales</taxon>
        <taxon>Marinobacteraceae</taxon>
        <taxon>Marinobacter</taxon>
    </lineage>
</organism>
<protein>
    <submittedName>
        <fullName evidence="1">Uncharacterized protein</fullName>
    </submittedName>
</protein>
<reference evidence="1 2" key="1">
    <citation type="submission" date="2020-08" db="EMBL/GenBank/DDBJ databases">
        <title>Genomic Encyclopedia of Type Strains, Phase IV (KMG-IV): sequencing the most valuable type-strain genomes for metagenomic binning, comparative biology and taxonomic classification.</title>
        <authorList>
            <person name="Goeker M."/>
        </authorList>
    </citation>
    <scope>NUCLEOTIDE SEQUENCE [LARGE SCALE GENOMIC DNA]</scope>
    <source>
        <strain evidence="1 2">DSM 22359</strain>
    </source>
</reference>
<sequence>MTLQRNKTLTAYERMVVNKEFGKLFYYFDGGQLQIVYQPKGSASDLLDYLENSEKVLLEEGGFVDSYDYTIEYKTESQYKLQLNVGFLDSKTKTFFFVGNAECFFEKKSNGEKGIEEYFCKVGK</sequence>
<dbReference type="AlphaFoldDB" id="A0A840UCU2"/>
<gene>
    <name evidence="1" type="ORF">HNR38_003429</name>
</gene>
<dbReference type="RefSeq" id="WP_183706587.1">
    <property type="nucleotide sequence ID" value="NZ_JACHFE010000017.1"/>
</dbReference>
<evidence type="ECO:0000313" key="2">
    <source>
        <dbReference type="Proteomes" id="UP000591735"/>
    </source>
</evidence>
<proteinExistence type="predicted"/>
<comment type="caution">
    <text evidence="1">The sequence shown here is derived from an EMBL/GenBank/DDBJ whole genome shotgun (WGS) entry which is preliminary data.</text>
</comment>
<dbReference type="Proteomes" id="UP000591735">
    <property type="component" value="Unassembled WGS sequence"/>
</dbReference>
<accession>A0A840UCU2</accession>
<name>A0A840UCU2_9GAMM</name>
<evidence type="ECO:0000313" key="1">
    <source>
        <dbReference type="EMBL" id="MBB5322909.1"/>
    </source>
</evidence>
<dbReference type="EMBL" id="JACHFE010000017">
    <property type="protein sequence ID" value="MBB5322909.1"/>
    <property type="molecule type" value="Genomic_DNA"/>
</dbReference>